<comment type="caution">
    <text evidence="1">The sequence shown here is derived from an EMBL/GenBank/DDBJ whole genome shotgun (WGS) entry which is preliminary data.</text>
</comment>
<dbReference type="Proteomes" id="UP000729182">
    <property type="component" value="Unassembled WGS sequence"/>
</dbReference>
<dbReference type="GO" id="GO:0015031">
    <property type="term" value="P:protein transport"/>
    <property type="evidence" value="ECO:0007669"/>
    <property type="project" value="InterPro"/>
</dbReference>
<reference evidence="1" key="1">
    <citation type="submission" date="2019-11" db="EMBL/GenBank/DDBJ databases">
        <title>Growth characteristics of pneumococcus vary with the chemical composition of the capsule and with environmental conditions.</title>
        <authorList>
            <person name="Tothpal A."/>
            <person name="Desobry K."/>
            <person name="Joshi S."/>
            <person name="Wyllie A.L."/>
            <person name="Weinberger D.M."/>
        </authorList>
    </citation>
    <scope>NUCLEOTIDE SEQUENCE</scope>
    <source>
        <strain evidence="1">Pnumococcus10A</strain>
    </source>
</reference>
<dbReference type="RefSeq" id="WP_155459086.1">
    <property type="nucleotide sequence ID" value="NZ_WNHN01000734.1"/>
</dbReference>
<sequence length="86" mass="10200">YVKDQDICMLPSHSHHDQLVLDRLPSTNPKLLSLFIGRNPQDTFRDLDVTFEKSDLILVDREDSLRLLQELYPERMHQCYHLSSFD</sequence>
<dbReference type="InterPro" id="IPR022372">
    <property type="entry name" value="Accessory_SS_Asp1"/>
</dbReference>
<evidence type="ECO:0000313" key="1">
    <source>
        <dbReference type="EMBL" id="MTV78238.1"/>
    </source>
</evidence>
<proteinExistence type="predicted"/>
<dbReference type="Pfam" id="PF16993">
    <property type="entry name" value="Asp1"/>
    <property type="match status" value="1"/>
</dbReference>
<evidence type="ECO:0000313" key="2">
    <source>
        <dbReference type="Proteomes" id="UP000729182"/>
    </source>
</evidence>
<name>A0AAW9W9Z6_STREE</name>
<gene>
    <name evidence="1" type="ORF">GM535_13550</name>
</gene>
<protein>
    <submittedName>
        <fullName evidence="1">Accessory Sec system glycosyltransferase Asp1</fullName>
    </submittedName>
</protein>
<dbReference type="AlphaFoldDB" id="A0AAW9W9Z6"/>
<feature type="non-terminal residue" evidence="1">
    <location>
        <position position="1"/>
    </location>
</feature>
<feature type="non-terminal residue" evidence="1">
    <location>
        <position position="86"/>
    </location>
</feature>
<organism evidence="1 2">
    <name type="scientific">Streptococcus pneumoniae</name>
    <dbReference type="NCBI Taxonomy" id="1313"/>
    <lineage>
        <taxon>Bacteria</taxon>
        <taxon>Bacillati</taxon>
        <taxon>Bacillota</taxon>
        <taxon>Bacilli</taxon>
        <taxon>Lactobacillales</taxon>
        <taxon>Streptococcaceae</taxon>
        <taxon>Streptococcus</taxon>
    </lineage>
</organism>
<dbReference type="EMBL" id="WNHN01000734">
    <property type="protein sequence ID" value="MTV78238.1"/>
    <property type="molecule type" value="Genomic_DNA"/>
</dbReference>
<accession>A0AAW9W9Z6</accession>